<dbReference type="Proteomes" id="UP000439522">
    <property type="component" value="Unassembled WGS sequence"/>
</dbReference>
<dbReference type="OrthoDB" id="8450910at2"/>
<protein>
    <submittedName>
        <fullName evidence="2">KTSC domain-containing protein</fullName>
    </submittedName>
</protein>
<name>A0A6I4TAW8_9SPHN</name>
<reference evidence="2 3" key="1">
    <citation type="submission" date="2019-12" db="EMBL/GenBank/DDBJ databases">
        <title>Genomic-based taxomic classification of the family Erythrobacteraceae.</title>
        <authorList>
            <person name="Xu L."/>
        </authorList>
    </citation>
    <scope>NUCLEOTIDE SEQUENCE [LARGE SCALE GENOMIC DNA]</scope>
    <source>
        <strain evidence="2 3">100921-2</strain>
    </source>
</reference>
<dbReference type="EMBL" id="WTZA01000001">
    <property type="protein sequence ID" value="MXO73726.1"/>
    <property type="molecule type" value="Genomic_DNA"/>
</dbReference>
<dbReference type="AlphaFoldDB" id="A0A6I4TAW8"/>
<dbReference type="InterPro" id="IPR025309">
    <property type="entry name" value="KTSC_dom"/>
</dbReference>
<evidence type="ECO:0000259" key="1">
    <source>
        <dbReference type="Pfam" id="PF13619"/>
    </source>
</evidence>
<feature type="domain" description="KTSC" evidence="1">
    <location>
        <begin position="8"/>
        <end position="65"/>
    </location>
</feature>
<evidence type="ECO:0000313" key="2">
    <source>
        <dbReference type="EMBL" id="MXO73726.1"/>
    </source>
</evidence>
<proteinExistence type="predicted"/>
<accession>A0A6I4TAW8</accession>
<dbReference type="RefSeq" id="WP_160609556.1">
    <property type="nucleotide sequence ID" value="NZ_WTZA01000001.1"/>
</dbReference>
<keyword evidence="3" id="KW-1185">Reference proteome</keyword>
<comment type="caution">
    <text evidence="2">The sequence shown here is derived from an EMBL/GenBank/DDBJ whole genome shotgun (WGS) entry which is preliminary data.</text>
</comment>
<sequence>MPVQELRSSSAIDRAAYSPAKRELSIWFTGGRRYIYSDVPPELYDALCAARSAGRFVNDAVRGRFASRTDPPRRRYFD</sequence>
<evidence type="ECO:0000313" key="3">
    <source>
        <dbReference type="Proteomes" id="UP000439522"/>
    </source>
</evidence>
<dbReference type="Pfam" id="PF13619">
    <property type="entry name" value="KTSC"/>
    <property type="match status" value="1"/>
</dbReference>
<gene>
    <name evidence="2" type="ORF">GRI40_00620</name>
</gene>
<organism evidence="2 3">
    <name type="scientific">Tsuneonella aeria</name>
    <dbReference type="NCBI Taxonomy" id="1837929"/>
    <lineage>
        <taxon>Bacteria</taxon>
        <taxon>Pseudomonadati</taxon>
        <taxon>Pseudomonadota</taxon>
        <taxon>Alphaproteobacteria</taxon>
        <taxon>Sphingomonadales</taxon>
        <taxon>Erythrobacteraceae</taxon>
        <taxon>Tsuneonella</taxon>
    </lineage>
</organism>